<organism evidence="1 2">
    <name type="scientific">Microctonus hyperodae</name>
    <name type="common">Parasitoid wasp</name>
    <dbReference type="NCBI Taxonomy" id="165561"/>
    <lineage>
        <taxon>Eukaryota</taxon>
        <taxon>Metazoa</taxon>
        <taxon>Ecdysozoa</taxon>
        <taxon>Arthropoda</taxon>
        <taxon>Hexapoda</taxon>
        <taxon>Insecta</taxon>
        <taxon>Pterygota</taxon>
        <taxon>Neoptera</taxon>
        <taxon>Endopterygota</taxon>
        <taxon>Hymenoptera</taxon>
        <taxon>Apocrita</taxon>
        <taxon>Ichneumonoidea</taxon>
        <taxon>Braconidae</taxon>
        <taxon>Euphorinae</taxon>
        <taxon>Microctonus</taxon>
    </lineage>
</organism>
<comment type="caution">
    <text evidence="1">The sequence shown here is derived from an EMBL/GenBank/DDBJ whole genome shotgun (WGS) entry which is preliminary data.</text>
</comment>
<reference evidence="1" key="1">
    <citation type="journal article" date="2023" name="bioRxiv">
        <title>Scaffold-level genome assemblies of two parasitoid biocontrol wasps reveal the parthenogenesis mechanism and an associated novel virus.</title>
        <authorList>
            <person name="Inwood S."/>
            <person name="Skelly J."/>
            <person name="Guhlin J."/>
            <person name="Harrop T."/>
            <person name="Goldson S."/>
            <person name="Dearden P."/>
        </authorList>
    </citation>
    <scope>NUCLEOTIDE SEQUENCE</scope>
    <source>
        <strain evidence="1">Lincoln</strain>
        <tissue evidence="1">Whole body</tissue>
    </source>
</reference>
<dbReference type="EMBL" id="JAQQBR010000005">
    <property type="protein sequence ID" value="KAK0175065.1"/>
    <property type="molecule type" value="Genomic_DNA"/>
</dbReference>
<name>A0AA39FSK0_MICHY</name>
<gene>
    <name evidence="1" type="ORF">PV327_008849</name>
</gene>
<protein>
    <submittedName>
        <fullName evidence="1">Uncharacterized protein</fullName>
    </submittedName>
</protein>
<reference evidence="1" key="2">
    <citation type="submission" date="2023-03" db="EMBL/GenBank/DDBJ databases">
        <authorList>
            <person name="Inwood S.N."/>
            <person name="Skelly J.G."/>
            <person name="Guhlin J."/>
            <person name="Harrop T.W.R."/>
            <person name="Goldson S.G."/>
            <person name="Dearden P.K."/>
        </authorList>
    </citation>
    <scope>NUCLEOTIDE SEQUENCE</scope>
    <source>
        <strain evidence="1">Lincoln</strain>
        <tissue evidence="1">Whole body</tissue>
    </source>
</reference>
<proteinExistence type="predicted"/>
<keyword evidence="2" id="KW-1185">Reference proteome</keyword>
<evidence type="ECO:0000313" key="2">
    <source>
        <dbReference type="Proteomes" id="UP001168972"/>
    </source>
</evidence>
<dbReference type="Gene3D" id="3.40.1620.60">
    <property type="match status" value="1"/>
</dbReference>
<dbReference type="AlphaFoldDB" id="A0AA39FSK0"/>
<accession>A0AA39FSK0</accession>
<dbReference type="Proteomes" id="UP001168972">
    <property type="component" value="Unassembled WGS sequence"/>
</dbReference>
<evidence type="ECO:0000313" key="1">
    <source>
        <dbReference type="EMBL" id="KAK0175065.1"/>
    </source>
</evidence>
<sequence length="79" mass="8787">MCTCYAQEENQHSEKIQSVAVISGKCTTPMVCFTPDDLGNLKKINRLPVPIDGTKCGENKVCFKKKCVETAVENQYQDS</sequence>